<feature type="transmembrane region" description="Helical" evidence="8">
    <location>
        <begin position="6098"/>
        <end position="6123"/>
    </location>
</feature>
<dbReference type="PROSITE" id="PS00211">
    <property type="entry name" value="ABC_TRANSPORTER_1"/>
    <property type="match status" value="1"/>
</dbReference>
<feature type="transmembrane region" description="Helical" evidence="8">
    <location>
        <begin position="5749"/>
        <end position="5772"/>
    </location>
</feature>
<feature type="transmembrane region" description="Helical" evidence="8">
    <location>
        <begin position="12"/>
        <end position="33"/>
    </location>
</feature>
<feature type="transmembrane region" description="Helical" evidence="8">
    <location>
        <begin position="6135"/>
        <end position="6153"/>
    </location>
</feature>
<dbReference type="InterPro" id="IPR003439">
    <property type="entry name" value="ABC_transporter-like_ATP-bd"/>
</dbReference>
<evidence type="ECO:0000256" key="5">
    <source>
        <dbReference type="ARBA" id="ARBA00022989"/>
    </source>
</evidence>
<dbReference type="InterPro" id="IPR056264">
    <property type="entry name" value="R2_ABCA1-4-like"/>
</dbReference>
<protein>
    <recommendedName>
        <fullName evidence="9">ABC transporter domain-containing protein</fullName>
    </recommendedName>
</protein>
<dbReference type="InterPro" id="IPR017871">
    <property type="entry name" value="ABC_transporter-like_CS"/>
</dbReference>
<dbReference type="Pfam" id="PF12698">
    <property type="entry name" value="ABC2_membrane_3"/>
    <property type="match status" value="2"/>
</dbReference>
<keyword evidence="11" id="KW-1185">Reference proteome</keyword>
<feature type="transmembrane region" description="Helical" evidence="8">
    <location>
        <begin position="5100"/>
        <end position="5131"/>
    </location>
</feature>
<keyword evidence="5 8" id="KW-1133">Transmembrane helix</keyword>
<dbReference type="CDD" id="cd00637">
    <property type="entry name" value="7tm_classA_rhodopsin-like"/>
    <property type="match status" value="1"/>
</dbReference>
<comment type="caution">
    <text evidence="10">The sequence shown here is derived from an EMBL/GenBank/DDBJ whole genome shotgun (WGS) entry which is preliminary data.</text>
</comment>
<evidence type="ECO:0000259" key="9">
    <source>
        <dbReference type="PROSITE" id="PS50893"/>
    </source>
</evidence>
<feature type="compositionally biased region" description="Low complexity" evidence="7">
    <location>
        <begin position="6571"/>
        <end position="6585"/>
    </location>
</feature>
<dbReference type="PROSITE" id="PS50893">
    <property type="entry name" value="ABC_TRANSPORTER_2"/>
    <property type="match status" value="2"/>
</dbReference>
<keyword evidence="2 8" id="KW-0812">Transmembrane</keyword>
<keyword evidence="4" id="KW-0067">ATP-binding</keyword>
<dbReference type="SUPFAM" id="SSF52540">
    <property type="entry name" value="P-loop containing nucleoside triphosphate hydrolases"/>
    <property type="match status" value="2"/>
</dbReference>
<dbReference type="Gene3D" id="3.40.50.300">
    <property type="entry name" value="P-loop containing nucleotide triphosphate hydrolases"/>
    <property type="match status" value="2"/>
</dbReference>
<feature type="transmembrane region" description="Helical" evidence="8">
    <location>
        <begin position="6181"/>
        <end position="6203"/>
    </location>
</feature>
<dbReference type="OrthoDB" id="10255969at2759"/>
<dbReference type="GO" id="GO:0140359">
    <property type="term" value="F:ABC-type transporter activity"/>
    <property type="evidence" value="ECO:0007669"/>
    <property type="project" value="InterPro"/>
</dbReference>
<feature type="transmembrane region" description="Helical" evidence="8">
    <location>
        <begin position="5987"/>
        <end position="6008"/>
    </location>
</feature>
<organism evidence="10 11">
    <name type="scientific">Pomacea canaliculata</name>
    <name type="common">Golden apple snail</name>
    <dbReference type="NCBI Taxonomy" id="400727"/>
    <lineage>
        <taxon>Eukaryota</taxon>
        <taxon>Metazoa</taxon>
        <taxon>Spiralia</taxon>
        <taxon>Lophotrochozoa</taxon>
        <taxon>Mollusca</taxon>
        <taxon>Gastropoda</taxon>
        <taxon>Caenogastropoda</taxon>
        <taxon>Architaenioglossa</taxon>
        <taxon>Ampullarioidea</taxon>
        <taxon>Ampullariidae</taxon>
        <taxon>Pomacea</taxon>
    </lineage>
</organism>
<feature type="transmembrane region" description="Helical" evidence="8">
    <location>
        <begin position="5213"/>
        <end position="5234"/>
    </location>
</feature>
<keyword evidence="3" id="KW-0547">Nucleotide-binding</keyword>
<evidence type="ECO:0000313" key="11">
    <source>
        <dbReference type="Proteomes" id="UP000245119"/>
    </source>
</evidence>
<feature type="transmembrane region" description="Helical" evidence="8">
    <location>
        <begin position="5152"/>
        <end position="5173"/>
    </location>
</feature>
<evidence type="ECO:0000256" key="4">
    <source>
        <dbReference type="ARBA" id="ARBA00022840"/>
    </source>
</evidence>
<dbReference type="InterPro" id="IPR026082">
    <property type="entry name" value="ABCA"/>
</dbReference>
<feature type="region of interest" description="Disordered" evidence="7">
    <location>
        <begin position="6565"/>
        <end position="6587"/>
    </location>
</feature>
<evidence type="ECO:0000256" key="2">
    <source>
        <dbReference type="ARBA" id="ARBA00022692"/>
    </source>
</evidence>
<dbReference type="GO" id="GO:0016020">
    <property type="term" value="C:membrane"/>
    <property type="evidence" value="ECO:0007669"/>
    <property type="project" value="UniProtKB-SubCell"/>
</dbReference>
<dbReference type="InterPro" id="IPR003593">
    <property type="entry name" value="AAA+_ATPase"/>
</dbReference>
<feature type="domain" description="ABC transporter" evidence="9">
    <location>
        <begin position="6243"/>
        <end position="6476"/>
    </location>
</feature>
<dbReference type="PANTHER" id="PTHR19229:SF250">
    <property type="entry name" value="ABC TRANSPORTER DOMAIN-CONTAINING PROTEIN-RELATED"/>
    <property type="match status" value="1"/>
</dbReference>
<proteinExistence type="predicted"/>
<dbReference type="PANTHER" id="PTHR19229">
    <property type="entry name" value="ATP-BINDING CASSETTE TRANSPORTER SUBFAMILY A ABCA"/>
    <property type="match status" value="1"/>
</dbReference>
<feature type="transmembrane region" description="Helical" evidence="8">
    <location>
        <begin position="5288"/>
        <end position="5310"/>
    </location>
</feature>
<evidence type="ECO:0000256" key="3">
    <source>
        <dbReference type="ARBA" id="ARBA00022741"/>
    </source>
</evidence>
<feature type="transmembrane region" description="Helical" evidence="8">
    <location>
        <begin position="5185"/>
        <end position="5206"/>
    </location>
</feature>
<sequence length="6644" mass="738721">MTRNTVSWFGLLVLEVVWPILIVVIIAVIRVAIPPAEKTTCVYQERAMPSAGLVPFVQTFVCNLDNKCHSEQSRTSAQQTAARVSALLGHMSPYLASNETLDALDAASEGTKIISALSALLNTSLLMSLENATHIQGYFRDPEKIKEMLVKDYSFTREAADAFLKSQVNLTSILQLVQDPDLKGVACDPSRLSKFLIFPPGTDVTAVSRALCDINDSSISEITRMLLQQLDVREIVRLISLFESLRRRLGAPYTLDEGLNDVADMLDLVFKLDNVQDLLRLIAGLENLPAIIRQIPKWIDMLKDASTSLPALESLVTSLDPIVSYFHPGNSIWRAIKEGMRIASTITDLVSGKGNVTTEEVVSSMAAFFKDNVISVDTLPLEVSLLLNSVYEQNQKSLWSLVSGALSSNVTLEYLDNVMVQIQTILQSVFVWPTVSNYVAFGTDVLNATNIIMEQLIGFRQSLVELAHGNSELRNLMMGILQLGPNVTIDILTAFSDPDNLAVLLTDAASYPKMCSDILKGVASRFNGVVTQTLNNTLCYGSLAVHLRNVTTTYIRIGDVTNAINQAVFDSSILLIPTMNGLKGNLTTFYNELKKMITNSINLWNNVNSTWASLFGIQGTMAELVKTYGHEWEQVPDMLNQNVFSTSILSLFKAVKVVGTTTTILEPFKEYVHIASIIMQAVYKEMATMTGKNFMHVVTDVYSRNSPLGQLVYYTTTYAPELAAAVMDVINNKSKMDMMARIVTAQYPLVALCSEHMLHQMNLPLYVPVNDLEKLVCLTNWTDIGLQLMSISSGVESLINEVQTTMTSSFYARTYNVNQDLQSLLDSLVNLVVLYVSSDDSRPPGPWSLFMYANFTQVGTAIETVVVTVSSFDITQQTQRIAMFLDSIDQRLITLQDAERQESITQWIFAKHIAKVFSLCTKAVLDYYSSYFDGITSMQDMMQTYPVEIQVVVQLTADAYLDFIDALKNVLLKPDQFLRRLLQQNFKAPACGGPTVTSMLSLSSDSSFGRLETIVCNTSWIDLLMKKVVNQQMLELTQELETLLEYNGSRLPDVVLNWTQMVDNTLHLITMFSSLPNMTLLDTPGFELWPFNMSAIGIKWSQFYLDMNKLQDIDYGSLIEVVQELALAAQQEETGLLSEAGTFTQFLKTSAFVSNTFMKFINKQLAYFNSTDIVNILDMLGSDELRRLSRLLQYSPQINAIGVNTLLRLMTVSSFAAVPSNAQQLAALCTNLTIFKEMVAVDDSIIDSGLLQQTVCSLDLNYTALFNELMQNWDGFGELVDAVSSVLQPNASLILNTTEMIEVYSEFNELITSLTSHTPAFVIIPNDAWMNALLYAPSWERFGYELQMVYQSFQNPNMIGDWQLWISKLLTIFDAIPGLRSAMNIADTVLTILQRYLAISLDLSLENFKGYPNVHALIFLLDKVPEIVETLAYTTLQHQEQVVRWADAMKSLDTFCSLEPSTLLTVPPGVSLNITEVVGKLCLVNVTALVTELSVFQGMDTLQALLGSGNTTFILNVTALSSKFTELILKFETVITSPSDVSISLRVFNISVWEAVFSRLGQNFDGFQEKLMSPEFFEDLLVQVLPKLKGLRGELDQALTVVDVLLDQMLQSLTAGSFTSLFRGYPTVQSAIKLLDSLPELFEMVTYTSLFAPEKVAIQSAAFSSFETFCATDLKSIFTVPYGSSLDLRMWRTELCSLNYTLLVQELSTYQSVQNLQQIFASNTSAPVNVTSLSNKLMSVMQLLGSGNTTIMELDSRIFNATVWDDVVSHLGTWVHQAEAVWSSTTRYEELLSSGVTSVFMAVPEINLSIRFVSVILDQFEEVFQEGLVSLSGALSRYPNIQKFVSLLENTPEILELFVHTLASINAEDMLMRWSSATRSWETFCSADPNTLLYSVPGNPMTPSSILGRMCSINMTQLLTEISSFQSFEKMNALLSGNFSSDFNTTAFKEKIVGLISSLETLITSPEVSGYNLRIFNASVWEPIIVRLGGDFNKSVDQFMSPEIIVDFFMKTFENNPELNETVGILKKILAVTDIVMDQALRVLQGGSLMEMFEKYPVLQSAAVLLDSLPEVYESVVYTALYYPDKIASHAEAFSSFETFCTSDVSIIFTTPVATSFNTTNWQKLLCSFNVTQLLNELATFQGSQLLQDILASDGHITINVTATVQRIESFVGQMAAALTRNNLMGEVNARFINADLWAETLTKSSIWITDPTQFWMTSKIWNSAIMELLFQSISSLPNWQEIIAYTDVAFSLLDQGLRKTLVPIHTVFQGYHNLQTLWSLLEDAPEMFEAFAFTVLHHQEKVSKWAPAMMTMETFCMTDKNELLSVPPTSSVNIQNFFLRLCTLNLTELLVELREFQGQFQLEELLINPNISLMVNVTLTVNKLRDLVDLLPQLSTAPLESNLLSLRIFNSSVWEAVAARLGSGLNESWSSYLSADAMVEVFEQIFCSSSTNLTQASTGQLANVCSSSSLAVVDIVLTQMLTSLQLGSPREMYSGYPSVLKALYLLDYLPEIYETVVYTSLYSPQKITILAHISSLETFCGQDLKTIFRVPEGSKLNITQWQATLCSLNVTEFLKELGEYQGDLNQYQQIFLPSNTSLVNKTAITGKIMQLIDRISSLSSSSSPAVGLMEWRLLNTSLWNKAMKQVIGWATNSSLLATWMSPDFQMSLFGDLLNTFPTLSQQLGFLDPLARFIELVMEKLLVFENETSLSLDKIFLGAPDIQKLIILIEEPGVIEVLFESVNTKQFKPLFAAGNLTTAFAMLCNGGAGLSQYLTVPSGVTIDLVALNAKLCVINPQLLEQQLMNFVGIEKFARAVNGSETVDWAKFSQVLNRVVNLFAKWIQNPPLFTLPAGWGNGSYWLQLLESYSMTRQDPARIVAEFEEFVKKIADILPQDPFRQIGILVESVLKLINLNLAALQNQTLAFEDVFSKIPAFQNFFNTLGIQGDALDSLLSAPVNSTQLFLKLIFSEGVNIQDSVCATGRLEELLHLSTTSGTTALRAAICSSNFIQILASVSDEFNIQELIDSLGSANVFANMSAIFKEVEKLQHNIENLMRNPPSFNASSLFGMIDNPNILTDMWRLAGEYTSLMGGFVADVPQLQVVDSFLKSSAVILEFLDAFTRRLAIQGGSLDLSSVFSESPTFRKMVDAMLETQPDIVTAFLTIIIKPSKEIEFSSLVQTPNALYQTFCLSTEYYSFLMVPDTVNITQVLRVFCSLNFTQLETELGQNFMINALTEKIQAAMNITQPLDIQAEFAAFNNLMERFTNLSSISSVTFDGYNLARLASMNVTIITEAWESYLKTLEEGFSFANPDLFLSLIEGLVSSTGEKHIAFAIKVAQLYLHSLNSFFDDLKNRPITLVALLNNTEVGQIVIPFIENPYSVEELMNLDLLPKQLAALFMERDVLAALCGPQLFSAFAPPGNSSRVLQQLQQSVCKTNSTVMMWQAIMGQANGYQLYQQISVLWSAVLTGNANLNVSGFSAEVQHLVATVIQLVSDYENGSRSSEDFLDWIEFQDVLNRLGSSFGQRLMNLTSVWSGQLAELVWPSLGDSAVASVMGRTINTMNIFMEIINSCLNATLEDGVSMSMLLGQSQTLVNLMQAYLNVTQLSFQSWLQNQFSLERMVQVASNMTLLQNLCGSRSLAVYLANSTSVTPAVSSLETTMCSLTSSLPEAFQQFIDYIELQSKLTTIWNMSLPVIPQFQQYVDNINTFATLLQHLANSPPVIDPKLVGQFQFKSLLDALQNIVENPQILFRILSALGIAIDGPLRNTEFERMLFGINNFVSVPMVNLLDKFSAAGLTLSAIIQDPNRLLDALPVLTDFSSLYILMKSASLQPMLNRFANHPTFLNNTFCNGSLPDSIFTSAGLEPSVTKRLCQVPTSLWIKELEKFGATDVQIYAFLVDVYRYFKYASLNCVTTCYSDDYGTSCTGTCNFMLGDMTDHSMGWITLMNSLERLATYFSTTSDSSQQSVKDPLSRIWNIMKTALLNNTVHTLMSAMEIADRTSFLSEDWLAFKQVLRFLNSAGQFLNGVLHDVTDGSGSIRLKNLLPDSEKVVKLLNNIFGPTSAAEMLAAAVNPSLIYRLTDPAQLENIVCNPLSFNKTFTFPSGIAMSAIQQSFCSAVTNHSSSLQELLDMFNTGDMLLELEQLIFRDFRNVSSDYSIWEDMYRTMQSLVTGIENLQKGTIYAEGSEPWLYILLQQLLRLVSYSNSVEMLCENYVSILQGTQAFQESQKALKIVAGLMKISSNVLAFIPVLDDVACAMVTDKGLDIAAGVEALKTAGLWNLFDEITQLMTNSSSFECSPLVQSGSEIYSSFQTLFSSQGLNTTQLGYCVRHAGPMFADTIGAVNQLYQIFTEMLGLIGTESLGSLLGNKDVGDILHFAASIMNSQKSAVLRFEDLLVNSTDVQSYLSGLVHLTPDVITSLLDATISLNASLFLSGNVRDIEQTLCNANLLGTVIELPSFSPVTISELSRLLCTADVNVTAVLLKDAAKTALSVTQIVASLTSASFEKQEMMRNLTNSIADLISGLQGVTVLFDMFGGGFNVEELMKNADAIDSLLQSLSLQRIVNSLKTIIASLQYFVPEESKSVLRDLQVFVDGFVGLDLIQSFMISATRVSDVSKDVAAMRKYLMNDLGFKEDVANALLDSSYSVRVFLNASSLVQDDESCSSRLQKFLILNGTTEQKREITSKFCSLNETEVASFFDFMIPNLEIGDLVQIYVASSGNAFLAKINMTKEGISTTLKKLNSGSSALHGVASYLLSNDTGATNLNEILAFPEGDSQGLMALQPVLCGSTESVADSFGINSIIQSSDYDASAPDPEEALIKGDFCKQIYRTIRQTAFGSAAWTYIKPIMSGKVLYTPDTPVTQRIMQETQWVFNTISEVKRVAKIWSEKASLLAGMTDGSYDFTSIREALNNDFIQGMMSSAVGVDSSGLIQGLDAIQSNDFNSTYIRQLSSVAEVVYNYTSCIDLDRFEAVSTEAELEEKAEMLYKNNTFLGGIVFLNIPNSNSRKKRDTKQELPKHIMYKIRVDMDNVRTTKMLKERIWIPKPDDNFANDLRYMRGFMQLQDLVESAIIRLQTGMALENFTGVSLQQMPFPCHKEDMYLYLLGSYLLPVLITFAWLAALGIATHILVYDRQDGQEESLRVMGMVTFFNFFAWLFVTLLLMAVVSVVVTLILKYSGIFYSSNWLILFLYFMAFCFSSTAMCYLVGAFFTRVTLAILTMLIIYLLSFLPYIVLVSMNVNMQQWQKVLACLSSTTAFSYGGFFITRLEQETMGIQWSNVYSSMGDSLNFAWMCFMMLIDSGIYLIIGWYIRNVKPGKYGVAQPWYFPLSPKYWCSCLFFRSQPQPSPPSIQDDVLYENPPTSLDIGISVRGLRKTFGKTVVIPGLDVDIYCDQVTTLLGHNGAAKTTAMSMLVGVLSPSGGEVLVGGKPVTGKTGMLGICPQNNCLFEFMTVMEHMEFYAGVKSHQSAAETREEIWKLLHDVDLWYMRDVPATKLSGGMQRRLCVALAFVGGSKTVVLDEPTSGVDPHARKDIWNLIVKNKPGRTILMSTHHLDEADMLSDRILVLHSGRLRCAGSPVFLKDRLGGGYKLTLSMLPSQHVQDEATSTQQTQLMTFIKSRIPHATVVEIVGTELTVRLPHSESDDEVLYHFFHQLDAQAYQLGVLNYGISNTTLEEVFLKITAENSGDLSLTASSMASSTDSESISTDSENTFIQSSHVRMEPSVTGFGLKFQQLWTLILKRFHHYRRNWRMAITIVILPLLAFAAAMGFTFLRPDATEMPNLIMDPALYSPDNFAFFQDNSEVPIGNQFMETLVKDPPGVGTTCMGDYDPGITHKCFEPSGFKSSGQMEQSCTCRDTTYTCVSGTKDENVMQMLSRPDIYLQNLTGKDLDQYLLLSSYKYAENRFGGWTAEKPSDPEKNKIPTYRVWFNNKGYHAMPSFYNAFSNNLLRSFAISNASEYGITLFNHPLMLNTEQLTTDTLVGHAADVGIAMIVLLALSFIVSGFMMYLMNECISHERHLQSLSGVGVILYWTASLLWDLLIYTIMVGLMVAIIAMFKNDGYYARSNLGAFALLVFLYGWAIIPLLYCTLRLFKSASAAYLVLFCCNVFIGLITTIILFVINLLQYKEGMKTVYDVLKYVLLIFPQFCLTNGLVDLVTNQLQYSVLAHFGEDTYVNPFSTKLLAWNFVALAIEGFVFLLLSYFINSHKKRALSLTREMTYPPKEDEDVYNEQERVRTQLTDDALIIQSLSKVYRHGLRKFCAVNHVSFGVGKGECFGLLGVNGAGKTTTFRMLTGDSPLSGGQVFINGKNVCELRCLGQEVGYCPQEDALDRYLTGEETLLFHARLHGFNREQAKRIVADQLKSLHLESHACKAVHTYSGGTKRKLSLAIALLGEPKVLLLDEPTTGMDAGTRRLAWKCITAATQRGQAVVLTSHSMDECDSLCSRLAIMVNGHLKCLGSPQKLKNKFGDGYTLMLHQHGLSLNHFSVADIFLSHFPGSVIKVRNRIKNKHHNVVEVNIPQGTGSVANIFAALRQTKAITHILYYSLTQTTLDAVFVGFAQEQTEGGEPDWISDSGSIGSSTNSSISRKDQNFQKSITNGTYAYMNPKYHSDPNNVRTHLCDGPNHGALAFDNSAYDTELISIKL</sequence>
<name>A0A2T7PWJ5_POMCA</name>
<feature type="domain" description="ABC transporter" evidence="9">
    <location>
        <begin position="5367"/>
        <end position="5593"/>
    </location>
</feature>
<dbReference type="FunFam" id="3.40.50.300:FF:002470">
    <property type="entry name" value="ABC transporter, putative"/>
    <property type="match status" value="1"/>
</dbReference>
<evidence type="ECO:0000256" key="7">
    <source>
        <dbReference type="SAM" id="MobiDB-lite"/>
    </source>
</evidence>
<dbReference type="CDD" id="cd03263">
    <property type="entry name" value="ABC_subfamily_A"/>
    <property type="match status" value="2"/>
</dbReference>
<evidence type="ECO:0000256" key="6">
    <source>
        <dbReference type="ARBA" id="ARBA00023136"/>
    </source>
</evidence>
<dbReference type="Pfam" id="PF00005">
    <property type="entry name" value="ABC_tran"/>
    <property type="match status" value="2"/>
</dbReference>
<feature type="transmembrane region" description="Helical" evidence="8">
    <location>
        <begin position="6028"/>
        <end position="6055"/>
    </location>
</feature>
<dbReference type="GO" id="GO:0016887">
    <property type="term" value="F:ATP hydrolysis activity"/>
    <property type="evidence" value="ECO:0007669"/>
    <property type="project" value="InterPro"/>
</dbReference>
<feature type="transmembrane region" description="Helical" evidence="8">
    <location>
        <begin position="6067"/>
        <end position="6086"/>
    </location>
</feature>
<dbReference type="Proteomes" id="UP000245119">
    <property type="component" value="Linkage Group LG1"/>
</dbReference>
<dbReference type="EMBL" id="PZQS01000001">
    <property type="protein sequence ID" value="PVD37760.1"/>
    <property type="molecule type" value="Genomic_DNA"/>
</dbReference>
<accession>A0A2T7PWJ5</accession>
<keyword evidence="6 8" id="KW-0472">Membrane</keyword>
<comment type="subcellular location">
    <subcellularLocation>
        <location evidence="1">Membrane</location>
        <topology evidence="1">Multi-pass membrane protein</topology>
    </subcellularLocation>
</comment>
<evidence type="ECO:0000313" key="10">
    <source>
        <dbReference type="EMBL" id="PVD37760.1"/>
    </source>
</evidence>
<dbReference type="SMART" id="SM00382">
    <property type="entry name" value="AAA"/>
    <property type="match status" value="2"/>
</dbReference>
<dbReference type="GO" id="GO:0005524">
    <property type="term" value="F:ATP binding"/>
    <property type="evidence" value="ECO:0007669"/>
    <property type="project" value="UniProtKB-KW"/>
</dbReference>
<evidence type="ECO:0000256" key="1">
    <source>
        <dbReference type="ARBA" id="ARBA00004141"/>
    </source>
</evidence>
<dbReference type="InterPro" id="IPR027417">
    <property type="entry name" value="P-loop_NTPase"/>
</dbReference>
<gene>
    <name evidence="10" type="ORF">C0Q70_00361</name>
</gene>
<dbReference type="Pfam" id="PF23321">
    <property type="entry name" value="R1_ABCA1"/>
    <property type="match status" value="1"/>
</dbReference>
<reference evidence="10 11" key="1">
    <citation type="submission" date="2018-04" db="EMBL/GenBank/DDBJ databases">
        <title>The genome of golden apple snail Pomacea canaliculata provides insight into stress tolerance and invasive adaptation.</title>
        <authorList>
            <person name="Liu C."/>
            <person name="Liu B."/>
            <person name="Ren Y."/>
            <person name="Zhang Y."/>
            <person name="Wang H."/>
            <person name="Li S."/>
            <person name="Jiang F."/>
            <person name="Yin L."/>
            <person name="Zhang G."/>
            <person name="Qian W."/>
            <person name="Fan W."/>
        </authorList>
    </citation>
    <scope>NUCLEOTIDE SEQUENCE [LARGE SCALE GENOMIC DNA]</scope>
    <source>
        <strain evidence="10">SZHN2017</strain>
        <tissue evidence="10">Muscle</tissue>
    </source>
</reference>
<evidence type="ECO:0000256" key="8">
    <source>
        <dbReference type="SAM" id="Phobius"/>
    </source>
</evidence>
<dbReference type="InterPro" id="IPR013525">
    <property type="entry name" value="ABC2_TM"/>
</dbReference>
<dbReference type="GO" id="GO:0005319">
    <property type="term" value="F:lipid transporter activity"/>
    <property type="evidence" value="ECO:0007669"/>
    <property type="project" value="TreeGrafter"/>
</dbReference>